<reference evidence="3" key="1">
    <citation type="journal article" date="2019" name="Microbiol. Immunol.">
        <title>Molecular and phenotypic characterization of Leptospira johnsonii sp. nov., Leptospira ellinghausenii sp. nov. and Leptospira ryugenii sp. nov. isolated from soil and water in Japan.</title>
        <authorList>
            <person name="Masuzawa T."/>
            <person name="Saito M."/>
            <person name="Nakao R."/>
            <person name="Nikaido Y."/>
            <person name="Matsumoto M."/>
            <person name="Ogawa M."/>
            <person name="Yokoyama M."/>
            <person name="Hidaka Y."/>
            <person name="Tomita J."/>
            <person name="Sakakibara K."/>
            <person name="Suzuki K."/>
            <person name="Yasuda S."/>
            <person name="Sato H."/>
            <person name="Yamaguchi M."/>
            <person name="Yoshida S.I."/>
            <person name="Koizumi N."/>
            <person name="Kawamura Y."/>
        </authorList>
    </citation>
    <scope>NUCLEOTIDE SEQUENCE [LARGE SCALE GENOMIC DNA]</scope>
    <source>
        <strain evidence="3">E18</strain>
    </source>
</reference>
<gene>
    <name evidence="2" type="ORF">LPTSP2_20970</name>
</gene>
<comment type="caution">
    <text evidence="2">The sequence shown here is derived from an EMBL/GenBank/DDBJ whole genome shotgun (WGS) entry which is preliminary data.</text>
</comment>
<protein>
    <recommendedName>
        <fullName evidence="1">DUF2779 domain-containing protein</fullName>
    </recommendedName>
</protein>
<dbReference type="RefSeq" id="WP_167396526.1">
    <property type="nucleotide sequence ID" value="NZ_BFAZ01000009.1"/>
</dbReference>
<dbReference type="Proteomes" id="UP000245206">
    <property type="component" value="Unassembled WGS sequence"/>
</dbReference>
<dbReference type="InterPro" id="IPR021301">
    <property type="entry name" value="DUF2779"/>
</dbReference>
<dbReference type="Pfam" id="PF11074">
    <property type="entry name" value="DUF2779"/>
    <property type="match status" value="1"/>
</dbReference>
<sequence length="509" mass="59108">MNGKIYTNSFDIPLTPITKSLYLQALKCQNAFHLIHDEVIQKPNTASFGGYLEWGDYLSLCKGLFPGTPTVEKSTNREESIELSSNYLKQKISHFGSQLRFENFVGSVELMEYEKERDGWILWDFRPIGSIKQDILRSFFFYQKLVEGLGYRVIGFKLIRIQTKFVYKGGEIPSEEYLLIDDVTSRMESEFGVREEEWNLFLQTIQTGNEGSFPYSFLENKPSCRSLKTCLSPSHCAKGKESAKEVFDYRDSSELAKQWFQSGYSSYESVPDSELSPIQKIQKESHCSGKVHFDTAALSQYLSNVTKSVAFLDFESINPYLPIYPETKPFQHIPYLYSLHIWDQETDTLTHKTYLHDDLGSDPRKNVMEHLQNDLPKGITIFSFNDFFEKLIIQESATVFPEYLEFWDSIKSMFIDLALPFKKLWIYHPGQNGKASLKEILPCFSDESHFGLTIREGQDANYQYLRLIKKQVTAEEKKRVLEDLIAYCKLDSYGLFLIYRMLQKRLSVI</sequence>
<dbReference type="EMBL" id="BFAZ01000009">
    <property type="protein sequence ID" value="GBF42807.1"/>
    <property type="molecule type" value="Genomic_DNA"/>
</dbReference>
<proteinExistence type="predicted"/>
<keyword evidence="3" id="KW-1185">Reference proteome</keyword>
<dbReference type="AlphaFoldDB" id="A0A2P2DDU8"/>
<name>A0A2P2DDU8_9LEPT</name>
<evidence type="ECO:0000313" key="2">
    <source>
        <dbReference type="EMBL" id="GBF42807.1"/>
    </source>
</evidence>
<organism evidence="2 3">
    <name type="scientific">Leptospira ellinghausenii</name>
    <dbReference type="NCBI Taxonomy" id="1917822"/>
    <lineage>
        <taxon>Bacteria</taxon>
        <taxon>Pseudomonadati</taxon>
        <taxon>Spirochaetota</taxon>
        <taxon>Spirochaetia</taxon>
        <taxon>Leptospirales</taxon>
        <taxon>Leptospiraceae</taxon>
        <taxon>Leptospira</taxon>
    </lineage>
</organism>
<feature type="domain" description="DUF2779" evidence="1">
    <location>
        <begin position="311"/>
        <end position="436"/>
    </location>
</feature>
<accession>A0A2P2DDU8</accession>
<evidence type="ECO:0000313" key="3">
    <source>
        <dbReference type="Proteomes" id="UP000245206"/>
    </source>
</evidence>
<evidence type="ECO:0000259" key="1">
    <source>
        <dbReference type="Pfam" id="PF11074"/>
    </source>
</evidence>